<feature type="domain" description="AB hydrolase-1" evidence="2">
    <location>
        <begin position="26"/>
        <end position="193"/>
    </location>
</feature>
<dbReference type="PANTHER" id="PTHR43433">
    <property type="entry name" value="HYDROLASE, ALPHA/BETA FOLD FAMILY PROTEIN"/>
    <property type="match status" value="1"/>
</dbReference>
<accession>A0A2P8D8W4</accession>
<dbReference type="Pfam" id="PF00561">
    <property type="entry name" value="Abhydrolase_1"/>
    <property type="match status" value="1"/>
</dbReference>
<dbReference type="InterPro" id="IPR000073">
    <property type="entry name" value="AB_hydrolase_1"/>
</dbReference>
<organism evidence="3 4">
    <name type="scientific">Murinocardiopsis flavida</name>
    <dbReference type="NCBI Taxonomy" id="645275"/>
    <lineage>
        <taxon>Bacteria</taxon>
        <taxon>Bacillati</taxon>
        <taxon>Actinomycetota</taxon>
        <taxon>Actinomycetes</taxon>
        <taxon>Streptosporangiales</taxon>
        <taxon>Nocardiopsidaceae</taxon>
        <taxon>Murinocardiopsis</taxon>
    </lineage>
</organism>
<evidence type="ECO:0000259" key="2">
    <source>
        <dbReference type="Pfam" id="PF00561"/>
    </source>
</evidence>
<dbReference type="OrthoDB" id="3210164at2"/>
<dbReference type="PANTHER" id="PTHR43433:SF5">
    <property type="entry name" value="AB HYDROLASE-1 DOMAIN-CONTAINING PROTEIN"/>
    <property type="match status" value="1"/>
</dbReference>
<dbReference type="GO" id="GO:0046503">
    <property type="term" value="P:glycerolipid catabolic process"/>
    <property type="evidence" value="ECO:0007669"/>
    <property type="project" value="TreeGrafter"/>
</dbReference>
<evidence type="ECO:0000313" key="3">
    <source>
        <dbReference type="EMBL" id="PSK93676.1"/>
    </source>
</evidence>
<comment type="caution">
    <text evidence="3">The sequence shown here is derived from an EMBL/GenBank/DDBJ whole genome shotgun (WGS) entry which is preliminary data.</text>
</comment>
<protein>
    <submittedName>
        <fullName evidence="3">Clorobiocin biosynthesis protein CloN7</fullName>
    </submittedName>
</protein>
<sequence>MSGTATSRTLDVRGARLHYEIRGTGPVLLLIGLPMDSTGFARLAPLLAEDHTVVTYDPRGISGSTIDDPDQDADPDLIADDVHRLITALTTEPVAVFGSSGGAVTGIALTHRHPEQVRTLVAHEPPLVELLPDRAQVRAEVDDVYATHLRGDTDAAWAKFMTMTALGGADSAAAQQATEPEPPTDQEKEQTAANGDRMLAHCLLPTTRYRPDIAALRAAPTRIVAARGATSAGQLAHRTATAFAEHLAIPPIEFPGDHGGFFTDPESFATTLRRALAG</sequence>
<dbReference type="Gene3D" id="3.40.50.1820">
    <property type="entry name" value="alpha/beta hydrolase"/>
    <property type="match status" value="1"/>
</dbReference>
<gene>
    <name evidence="3" type="ORF">CLV63_11683</name>
</gene>
<reference evidence="3 4" key="1">
    <citation type="submission" date="2018-03" db="EMBL/GenBank/DDBJ databases">
        <title>Genomic Encyclopedia of Archaeal and Bacterial Type Strains, Phase II (KMG-II): from individual species to whole genera.</title>
        <authorList>
            <person name="Goeker M."/>
        </authorList>
    </citation>
    <scope>NUCLEOTIDE SEQUENCE [LARGE SCALE GENOMIC DNA]</scope>
    <source>
        <strain evidence="3 4">DSM 45312</strain>
    </source>
</reference>
<dbReference type="Proteomes" id="UP000240542">
    <property type="component" value="Unassembled WGS sequence"/>
</dbReference>
<dbReference type="RefSeq" id="WP_106584947.1">
    <property type="nucleotide sequence ID" value="NZ_PYGA01000016.1"/>
</dbReference>
<proteinExistence type="predicted"/>
<evidence type="ECO:0000313" key="4">
    <source>
        <dbReference type="Proteomes" id="UP000240542"/>
    </source>
</evidence>
<evidence type="ECO:0000256" key="1">
    <source>
        <dbReference type="SAM" id="MobiDB-lite"/>
    </source>
</evidence>
<dbReference type="InterPro" id="IPR029058">
    <property type="entry name" value="AB_hydrolase_fold"/>
</dbReference>
<name>A0A2P8D8W4_9ACTN</name>
<keyword evidence="4" id="KW-1185">Reference proteome</keyword>
<dbReference type="EMBL" id="PYGA01000016">
    <property type="protein sequence ID" value="PSK93676.1"/>
    <property type="molecule type" value="Genomic_DNA"/>
</dbReference>
<dbReference type="GO" id="GO:0004806">
    <property type="term" value="F:triacylglycerol lipase activity"/>
    <property type="evidence" value="ECO:0007669"/>
    <property type="project" value="TreeGrafter"/>
</dbReference>
<dbReference type="AlphaFoldDB" id="A0A2P8D8W4"/>
<feature type="region of interest" description="Disordered" evidence="1">
    <location>
        <begin position="170"/>
        <end position="191"/>
    </location>
</feature>
<dbReference type="SUPFAM" id="SSF53474">
    <property type="entry name" value="alpha/beta-Hydrolases"/>
    <property type="match status" value="1"/>
</dbReference>
<dbReference type="InterPro" id="IPR050471">
    <property type="entry name" value="AB_hydrolase"/>
</dbReference>